<evidence type="ECO:0000313" key="2">
    <source>
        <dbReference type="EMBL" id="PXX13917.1"/>
    </source>
</evidence>
<dbReference type="InterPro" id="IPR010260">
    <property type="entry name" value="AlpA"/>
</dbReference>
<dbReference type="EMBL" id="QJJV01000014">
    <property type="protein sequence ID" value="PXX13917.1"/>
    <property type="molecule type" value="Genomic_DNA"/>
</dbReference>
<feature type="region of interest" description="Disordered" evidence="1">
    <location>
        <begin position="242"/>
        <end position="315"/>
    </location>
</feature>
<evidence type="ECO:0000256" key="1">
    <source>
        <dbReference type="SAM" id="MobiDB-lite"/>
    </source>
</evidence>
<dbReference type="InterPro" id="IPR052931">
    <property type="entry name" value="Prophage_regulatory_activator"/>
</dbReference>
<keyword evidence="3" id="KW-1185">Reference proteome</keyword>
<dbReference type="Proteomes" id="UP000247515">
    <property type="component" value="Unassembled WGS sequence"/>
</dbReference>
<evidence type="ECO:0000313" key="3">
    <source>
        <dbReference type="Proteomes" id="UP000247515"/>
    </source>
</evidence>
<reference evidence="2 3" key="1">
    <citation type="submission" date="2018-05" db="EMBL/GenBank/DDBJ databases">
        <title>Genomic Encyclopedia of Type Strains, Phase IV (KMG-V): Genome sequencing to study the core and pangenomes of soil and plant-associated prokaryotes.</title>
        <authorList>
            <person name="Whitman W."/>
        </authorList>
    </citation>
    <scope>NUCLEOTIDE SEQUENCE [LARGE SCALE GENOMIC DNA]</scope>
    <source>
        <strain evidence="2 3">SIr-6563</strain>
    </source>
</reference>
<dbReference type="Pfam" id="PF05930">
    <property type="entry name" value="Phage_AlpA"/>
    <property type="match status" value="1"/>
</dbReference>
<feature type="compositionally biased region" description="Low complexity" evidence="1">
    <location>
        <begin position="291"/>
        <end position="308"/>
    </location>
</feature>
<dbReference type="RefSeq" id="WP_220033087.1">
    <property type="nucleotide sequence ID" value="NZ_QJJV01000014.1"/>
</dbReference>
<gene>
    <name evidence="2" type="ORF">C7400_114175</name>
</gene>
<name>A0ABX5MR05_9BURK</name>
<feature type="compositionally biased region" description="Basic and acidic residues" evidence="1">
    <location>
        <begin position="249"/>
        <end position="288"/>
    </location>
</feature>
<protein>
    <submittedName>
        <fullName evidence="2">AlpA family transcriptional regulator</fullName>
    </submittedName>
</protein>
<dbReference type="PANTHER" id="PTHR36154">
    <property type="entry name" value="DNA-BINDING TRANSCRIPTIONAL ACTIVATOR ALPA"/>
    <property type="match status" value="1"/>
</dbReference>
<sequence>MQVRVELPVGPLIEYLKFCHAIAEAVCPTSERYYQGIECIVNKMVTHHLPMAQSAENEKGTPPVEFQAVLLSEGGRRLDQLLPDRPDAHEMSALELPLEPGLSRRVVELSMPYRLDENDRRALQKILPTLPPLRYPISDADQAAFRDAWFSLKDRPTWEPVLVTTEYIQRRKDEQSTVLAKQQEALQKEFKGGRLEALDGHYVPVTVLMAGCFISRQQAIAYLERRGFSYVSAELVAGAEAKNGPAAPEAERKRESKRASVGPRMREKQSPANPRGEEGDGTGARKIESTGSESSGNGASQASANNSGVTAGKVARLQRVKELTGLGRSSIYNRMDERSKHYDSTFPRSFKLGSGEAGATGWDEDAVKSWVAAQAVARPK</sequence>
<organism evidence="2 3">
    <name type="scientific">Paraburkholderia tropica</name>
    <dbReference type="NCBI Taxonomy" id="92647"/>
    <lineage>
        <taxon>Bacteria</taxon>
        <taxon>Pseudomonadati</taxon>
        <taxon>Pseudomonadota</taxon>
        <taxon>Betaproteobacteria</taxon>
        <taxon>Burkholderiales</taxon>
        <taxon>Burkholderiaceae</taxon>
        <taxon>Paraburkholderia</taxon>
    </lineage>
</organism>
<dbReference type="PANTHER" id="PTHR36154:SF1">
    <property type="entry name" value="DNA-BINDING TRANSCRIPTIONAL ACTIVATOR ALPA"/>
    <property type="match status" value="1"/>
</dbReference>
<accession>A0ABX5MR05</accession>
<comment type="caution">
    <text evidence="2">The sequence shown here is derived from an EMBL/GenBank/DDBJ whole genome shotgun (WGS) entry which is preliminary data.</text>
</comment>
<proteinExistence type="predicted"/>